<dbReference type="Proteomes" id="UP000694892">
    <property type="component" value="Chromosome 8L"/>
</dbReference>
<feature type="non-terminal residue" evidence="2">
    <location>
        <position position="98"/>
    </location>
</feature>
<proteinExistence type="predicted"/>
<evidence type="ECO:0000313" key="2">
    <source>
        <dbReference type="EMBL" id="OCT69232.1"/>
    </source>
</evidence>
<feature type="region of interest" description="Disordered" evidence="1">
    <location>
        <begin position="1"/>
        <end position="44"/>
    </location>
</feature>
<accession>A0A974C9X5</accession>
<name>A0A974C9X5_XENLA</name>
<reference evidence="3" key="1">
    <citation type="journal article" date="2016" name="Nature">
        <title>Genome evolution in the allotetraploid frog Xenopus laevis.</title>
        <authorList>
            <person name="Session A.M."/>
            <person name="Uno Y."/>
            <person name="Kwon T."/>
            <person name="Chapman J.A."/>
            <person name="Toyoda A."/>
            <person name="Takahashi S."/>
            <person name="Fukui A."/>
            <person name="Hikosaka A."/>
            <person name="Suzuki A."/>
            <person name="Kondo M."/>
            <person name="van Heeringen S.J."/>
            <person name="Quigley I."/>
            <person name="Heinz S."/>
            <person name="Ogino H."/>
            <person name="Ochi H."/>
            <person name="Hellsten U."/>
            <person name="Lyons J.B."/>
            <person name="Simakov O."/>
            <person name="Putnam N."/>
            <person name="Stites J."/>
            <person name="Kuroki Y."/>
            <person name="Tanaka T."/>
            <person name="Michiue T."/>
            <person name="Watanabe M."/>
            <person name="Bogdanovic O."/>
            <person name="Lister R."/>
            <person name="Georgiou G."/>
            <person name="Paranjpe S.S."/>
            <person name="van Kruijsbergen I."/>
            <person name="Shu S."/>
            <person name="Carlson J."/>
            <person name="Kinoshita T."/>
            <person name="Ohta Y."/>
            <person name="Mawaribuchi S."/>
            <person name="Jenkins J."/>
            <person name="Grimwood J."/>
            <person name="Schmutz J."/>
            <person name="Mitros T."/>
            <person name="Mozaffari S.V."/>
            <person name="Suzuki Y."/>
            <person name="Haramoto Y."/>
            <person name="Yamamoto T.S."/>
            <person name="Takagi C."/>
            <person name="Heald R."/>
            <person name="Miller K."/>
            <person name="Haudenschild C."/>
            <person name="Kitzman J."/>
            <person name="Nakayama T."/>
            <person name="Izutsu Y."/>
            <person name="Robert J."/>
            <person name="Fortriede J."/>
            <person name="Burns K."/>
            <person name="Lotay V."/>
            <person name="Karimi K."/>
            <person name="Yasuoka Y."/>
            <person name="Dichmann D.S."/>
            <person name="Flajnik M.F."/>
            <person name="Houston D.W."/>
            <person name="Shendure J."/>
            <person name="DuPasquier L."/>
            <person name="Vize P.D."/>
            <person name="Zorn A.M."/>
            <person name="Ito M."/>
            <person name="Marcotte E.M."/>
            <person name="Wallingford J.B."/>
            <person name="Ito Y."/>
            <person name="Asashima M."/>
            <person name="Ueno N."/>
            <person name="Matsuda Y."/>
            <person name="Veenstra G.J."/>
            <person name="Fujiyama A."/>
            <person name="Harland R.M."/>
            <person name="Taira M."/>
            <person name="Rokhsar D.S."/>
        </authorList>
    </citation>
    <scope>NUCLEOTIDE SEQUENCE [LARGE SCALE GENOMIC DNA]</scope>
    <source>
        <strain evidence="3">J</strain>
    </source>
</reference>
<gene>
    <name evidence="2" type="ORF">XELAEV_18040543mg</name>
</gene>
<evidence type="ECO:0000313" key="3">
    <source>
        <dbReference type="Proteomes" id="UP000694892"/>
    </source>
</evidence>
<evidence type="ECO:0000256" key="1">
    <source>
        <dbReference type="SAM" id="MobiDB-lite"/>
    </source>
</evidence>
<dbReference type="AlphaFoldDB" id="A0A974C9X5"/>
<organism evidence="2 3">
    <name type="scientific">Xenopus laevis</name>
    <name type="common">African clawed frog</name>
    <dbReference type="NCBI Taxonomy" id="8355"/>
    <lineage>
        <taxon>Eukaryota</taxon>
        <taxon>Metazoa</taxon>
        <taxon>Chordata</taxon>
        <taxon>Craniata</taxon>
        <taxon>Vertebrata</taxon>
        <taxon>Euteleostomi</taxon>
        <taxon>Amphibia</taxon>
        <taxon>Batrachia</taxon>
        <taxon>Anura</taxon>
        <taxon>Pipoidea</taxon>
        <taxon>Pipidae</taxon>
        <taxon>Xenopodinae</taxon>
        <taxon>Xenopus</taxon>
        <taxon>Xenopus</taxon>
    </lineage>
</organism>
<protein>
    <submittedName>
        <fullName evidence="2">Uncharacterized protein</fullName>
    </submittedName>
</protein>
<dbReference type="EMBL" id="CM004480">
    <property type="protein sequence ID" value="OCT69232.1"/>
    <property type="molecule type" value="Genomic_DNA"/>
</dbReference>
<sequence length="98" mass="10488">MPHLQSDPSSHYKGTATPPVYPSGTDPLSTQCRRENSSVKRRGGCSTYQKRLVSVSHFQAQHSLALLSSLSSSSNGSLSIASTTELPLNFLPLPASFP</sequence>